<dbReference type="EMBL" id="RRYP01032759">
    <property type="protein sequence ID" value="TNV70789.1"/>
    <property type="molecule type" value="Genomic_DNA"/>
</dbReference>
<evidence type="ECO:0000313" key="3">
    <source>
        <dbReference type="Proteomes" id="UP000785679"/>
    </source>
</evidence>
<proteinExistence type="predicted"/>
<accession>A0A8J8SU44</accession>
<dbReference type="Proteomes" id="UP000785679">
    <property type="component" value="Unassembled WGS sequence"/>
</dbReference>
<evidence type="ECO:0000313" key="2">
    <source>
        <dbReference type="EMBL" id="TNV70789.1"/>
    </source>
</evidence>
<reference evidence="2" key="1">
    <citation type="submission" date="2019-06" db="EMBL/GenBank/DDBJ databases">
        <authorList>
            <person name="Zheng W."/>
        </authorList>
    </citation>
    <scope>NUCLEOTIDE SEQUENCE</scope>
    <source>
        <strain evidence="2">QDHG01</strain>
    </source>
</reference>
<name>A0A8J8SU44_HALGN</name>
<feature type="compositionally biased region" description="Basic and acidic residues" evidence="1">
    <location>
        <begin position="15"/>
        <end position="27"/>
    </location>
</feature>
<evidence type="ECO:0000256" key="1">
    <source>
        <dbReference type="SAM" id="MobiDB-lite"/>
    </source>
</evidence>
<protein>
    <submittedName>
        <fullName evidence="2">Uncharacterized protein</fullName>
    </submittedName>
</protein>
<dbReference type="AlphaFoldDB" id="A0A8J8SU44"/>
<gene>
    <name evidence="2" type="ORF">FGO68_gene14437</name>
</gene>
<sequence>MLKSQSFKSILSKQPEAKRAEGSDDRAVQQSGDCKLYAIAIVRSRRQESSLAKRWIMTSQICEGFFVN</sequence>
<keyword evidence="3" id="KW-1185">Reference proteome</keyword>
<feature type="region of interest" description="Disordered" evidence="1">
    <location>
        <begin position="1"/>
        <end position="27"/>
    </location>
</feature>
<comment type="caution">
    <text evidence="2">The sequence shown here is derived from an EMBL/GenBank/DDBJ whole genome shotgun (WGS) entry which is preliminary data.</text>
</comment>
<feature type="compositionally biased region" description="Polar residues" evidence="1">
    <location>
        <begin position="1"/>
        <end position="12"/>
    </location>
</feature>
<organism evidence="2 3">
    <name type="scientific">Halteria grandinella</name>
    <dbReference type="NCBI Taxonomy" id="5974"/>
    <lineage>
        <taxon>Eukaryota</taxon>
        <taxon>Sar</taxon>
        <taxon>Alveolata</taxon>
        <taxon>Ciliophora</taxon>
        <taxon>Intramacronucleata</taxon>
        <taxon>Spirotrichea</taxon>
        <taxon>Stichotrichia</taxon>
        <taxon>Sporadotrichida</taxon>
        <taxon>Halteriidae</taxon>
        <taxon>Halteria</taxon>
    </lineage>
</organism>